<proteinExistence type="predicted"/>
<dbReference type="AlphaFoldDB" id="A0AA88JJS4"/>
<evidence type="ECO:0000256" key="1">
    <source>
        <dbReference type="SAM" id="MobiDB-lite"/>
    </source>
</evidence>
<feature type="compositionally biased region" description="Basic and acidic residues" evidence="1">
    <location>
        <begin position="70"/>
        <end position="80"/>
    </location>
</feature>
<reference evidence="2" key="1">
    <citation type="submission" date="2023-07" db="EMBL/GenBank/DDBJ databases">
        <title>draft genome sequence of fig (Ficus carica).</title>
        <authorList>
            <person name="Takahashi T."/>
            <person name="Nishimura K."/>
        </authorList>
    </citation>
    <scope>NUCLEOTIDE SEQUENCE</scope>
</reference>
<organism evidence="2 3">
    <name type="scientific">Ficus carica</name>
    <name type="common">Common fig</name>
    <dbReference type="NCBI Taxonomy" id="3494"/>
    <lineage>
        <taxon>Eukaryota</taxon>
        <taxon>Viridiplantae</taxon>
        <taxon>Streptophyta</taxon>
        <taxon>Embryophyta</taxon>
        <taxon>Tracheophyta</taxon>
        <taxon>Spermatophyta</taxon>
        <taxon>Magnoliopsida</taxon>
        <taxon>eudicotyledons</taxon>
        <taxon>Gunneridae</taxon>
        <taxon>Pentapetalae</taxon>
        <taxon>rosids</taxon>
        <taxon>fabids</taxon>
        <taxon>Rosales</taxon>
        <taxon>Moraceae</taxon>
        <taxon>Ficeae</taxon>
        <taxon>Ficus</taxon>
    </lineage>
</organism>
<sequence>MSGEKAIDSEESGGLVKPQERPRWWRTRRLAKPADLTRRGRQIHHGALRREARRRRGEESEIGVVAVDGESERRGRERGLAEGGGGGKGWEEV</sequence>
<evidence type="ECO:0000313" key="3">
    <source>
        <dbReference type="Proteomes" id="UP001187192"/>
    </source>
</evidence>
<accession>A0AA88JJS4</accession>
<protein>
    <submittedName>
        <fullName evidence="2">Uncharacterized protein</fullName>
    </submittedName>
</protein>
<dbReference type="EMBL" id="BTGU01011154">
    <property type="protein sequence ID" value="GMN75082.1"/>
    <property type="molecule type" value="Genomic_DNA"/>
</dbReference>
<evidence type="ECO:0000313" key="2">
    <source>
        <dbReference type="EMBL" id="GMN75082.1"/>
    </source>
</evidence>
<feature type="region of interest" description="Disordered" evidence="1">
    <location>
        <begin position="1"/>
        <end position="93"/>
    </location>
</feature>
<gene>
    <name evidence="2" type="ORF">TIFTF001_052541</name>
</gene>
<name>A0AA88JJS4_FICCA</name>
<keyword evidence="3" id="KW-1185">Reference proteome</keyword>
<comment type="caution">
    <text evidence="2">The sequence shown here is derived from an EMBL/GenBank/DDBJ whole genome shotgun (WGS) entry which is preliminary data.</text>
</comment>
<feature type="compositionally biased region" description="Basic residues" evidence="1">
    <location>
        <begin position="39"/>
        <end position="55"/>
    </location>
</feature>
<dbReference type="Proteomes" id="UP001187192">
    <property type="component" value="Unassembled WGS sequence"/>
</dbReference>
<feature type="compositionally biased region" description="Gly residues" evidence="1">
    <location>
        <begin position="81"/>
        <end position="93"/>
    </location>
</feature>